<dbReference type="GO" id="GO:0003676">
    <property type="term" value="F:nucleic acid binding"/>
    <property type="evidence" value="ECO:0007669"/>
    <property type="project" value="InterPro"/>
</dbReference>
<evidence type="ECO:0000313" key="3">
    <source>
        <dbReference type="Proteomes" id="UP000019487"/>
    </source>
</evidence>
<gene>
    <name evidence="2" type="ORF">SBOR_6426</name>
</gene>
<evidence type="ECO:0000313" key="2">
    <source>
        <dbReference type="EMBL" id="ESZ93194.1"/>
    </source>
</evidence>
<protein>
    <submittedName>
        <fullName evidence="2">Transposase</fullName>
    </submittedName>
</protein>
<organism evidence="2 3">
    <name type="scientific">Sclerotinia borealis (strain F-4128)</name>
    <dbReference type="NCBI Taxonomy" id="1432307"/>
    <lineage>
        <taxon>Eukaryota</taxon>
        <taxon>Fungi</taxon>
        <taxon>Dikarya</taxon>
        <taxon>Ascomycota</taxon>
        <taxon>Pezizomycotina</taxon>
        <taxon>Leotiomycetes</taxon>
        <taxon>Helotiales</taxon>
        <taxon>Sclerotiniaceae</taxon>
        <taxon>Sclerotinia</taxon>
    </lineage>
</organism>
<comment type="caution">
    <text evidence="2">The sequence shown here is derived from an EMBL/GenBank/DDBJ whole genome shotgun (WGS) entry which is preliminary data.</text>
</comment>
<accession>W9CEH2</accession>
<evidence type="ECO:0000259" key="1">
    <source>
        <dbReference type="Pfam" id="PF03184"/>
    </source>
</evidence>
<proteinExistence type="predicted"/>
<keyword evidence="3" id="KW-1185">Reference proteome</keyword>
<dbReference type="EMBL" id="AYSA01000336">
    <property type="protein sequence ID" value="ESZ93194.1"/>
    <property type="molecule type" value="Genomic_DNA"/>
</dbReference>
<dbReference type="Pfam" id="PF03184">
    <property type="entry name" value="DDE_1"/>
    <property type="match status" value="1"/>
</dbReference>
<dbReference type="Proteomes" id="UP000019487">
    <property type="component" value="Unassembled WGS sequence"/>
</dbReference>
<dbReference type="HOGENOM" id="CLU_1129640_0_0_1"/>
<dbReference type="AlphaFoldDB" id="W9CEH2"/>
<dbReference type="InterPro" id="IPR004875">
    <property type="entry name" value="DDE_SF_endonuclease_dom"/>
</dbReference>
<dbReference type="OrthoDB" id="3562866at2759"/>
<dbReference type="STRING" id="1432307.W9CEH2"/>
<name>W9CEH2_SCLBF</name>
<sequence length="246" mass="28843">MDESEVQIDSEVGREVVVSFHIKEVYEESPENRESVTCIEDMCADGTHGDITLILAGKYHMESWYTERPLTGTETIMLSDTGYIKEELAITWIKSFIKRVGRDIMPEDREIVPWKLMIWDNYKSHVNEEMVILAERYKIKLWTFPLQLTHILQPLDLKASKITELQRIKALIPEELLERVLDPSLHPLEKMKIDDVEATWLKEREEGVNMAAEWDYFDENMDDSNYIGFHVDDENENFDVPDDVDD</sequence>
<feature type="domain" description="DDE-1" evidence="1">
    <location>
        <begin position="49"/>
        <end position="157"/>
    </location>
</feature>
<reference evidence="2 3" key="1">
    <citation type="journal article" date="2014" name="Genome Announc.">
        <title>Draft genome sequence of Sclerotinia borealis, a psychrophilic plant pathogenic fungus.</title>
        <authorList>
            <person name="Mardanov A.V."/>
            <person name="Beletsky A.V."/>
            <person name="Kadnikov V.V."/>
            <person name="Ignatov A.N."/>
            <person name="Ravin N.V."/>
        </authorList>
    </citation>
    <scope>NUCLEOTIDE SEQUENCE [LARGE SCALE GENOMIC DNA]</scope>
    <source>
        <strain evidence="3">F-4157</strain>
    </source>
</reference>